<dbReference type="HOGENOM" id="CLU_078382_0_0_1"/>
<protein>
    <recommendedName>
        <fullName evidence="2">DUF7880 domain-containing protein</fullName>
    </recommendedName>
</protein>
<dbReference type="Gramene" id="EFJ16071">
    <property type="protein sequence ID" value="EFJ16071"/>
    <property type="gene ID" value="SELMODRAFT_271598"/>
</dbReference>
<dbReference type="eggNOG" id="ENOG502QVH8">
    <property type="taxonomic scope" value="Eukaryota"/>
</dbReference>
<dbReference type="Proteomes" id="UP000001514">
    <property type="component" value="Unassembled WGS sequence"/>
</dbReference>
<dbReference type="KEGG" id="smo:SELMODRAFT_271598"/>
<dbReference type="InParanoid" id="D8SHX7"/>
<dbReference type="PANTHER" id="PTHR36014">
    <property type="entry name" value="OS03G0176600 PROTEIN"/>
    <property type="match status" value="1"/>
</dbReference>
<dbReference type="EMBL" id="GL377620">
    <property type="protein sequence ID" value="EFJ16071.1"/>
    <property type="molecule type" value="Genomic_DNA"/>
</dbReference>
<accession>D8SHX7</accession>
<reference evidence="3 4" key="1">
    <citation type="journal article" date="2011" name="Science">
        <title>The Selaginella genome identifies genetic changes associated with the evolution of vascular plants.</title>
        <authorList>
            <person name="Banks J.A."/>
            <person name="Nishiyama T."/>
            <person name="Hasebe M."/>
            <person name="Bowman J.L."/>
            <person name="Gribskov M."/>
            <person name="dePamphilis C."/>
            <person name="Albert V.A."/>
            <person name="Aono N."/>
            <person name="Aoyama T."/>
            <person name="Ambrose B.A."/>
            <person name="Ashton N.W."/>
            <person name="Axtell M.J."/>
            <person name="Barker E."/>
            <person name="Barker M.S."/>
            <person name="Bennetzen J.L."/>
            <person name="Bonawitz N.D."/>
            <person name="Chapple C."/>
            <person name="Cheng C."/>
            <person name="Correa L.G."/>
            <person name="Dacre M."/>
            <person name="DeBarry J."/>
            <person name="Dreyer I."/>
            <person name="Elias M."/>
            <person name="Engstrom E.M."/>
            <person name="Estelle M."/>
            <person name="Feng L."/>
            <person name="Finet C."/>
            <person name="Floyd S.K."/>
            <person name="Frommer W.B."/>
            <person name="Fujita T."/>
            <person name="Gramzow L."/>
            <person name="Gutensohn M."/>
            <person name="Harholt J."/>
            <person name="Hattori M."/>
            <person name="Heyl A."/>
            <person name="Hirai T."/>
            <person name="Hiwatashi Y."/>
            <person name="Ishikawa M."/>
            <person name="Iwata M."/>
            <person name="Karol K.G."/>
            <person name="Koehler B."/>
            <person name="Kolukisaoglu U."/>
            <person name="Kubo M."/>
            <person name="Kurata T."/>
            <person name="Lalonde S."/>
            <person name="Li K."/>
            <person name="Li Y."/>
            <person name="Litt A."/>
            <person name="Lyons E."/>
            <person name="Manning G."/>
            <person name="Maruyama T."/>
            <person name="Michael T.P."/>
            <person name="Mikami K."/>
            <person name="Miyazaki S."/>
            <person name="Morinaga S."/>
            <person name="Murata T."/>
            <person name="Mueller-Roeber B."/>
            <person name="Nelson D.R."/>
            <person name="Obara M."/>
            <person name="Oguri Y."/>
            <person name="Olmstead R.G."/>
            <person name="Onodera N."/>
            <person name="Petersen B.L."/>
            <person name="Pils B."/>
            <person name="Prigge M."/>
            <person name="Rensing S.A."/>
            <person name="Riano-Pachon D.M."/>
            <person name="Roberts A.W."/>
            <person name="Sato Y."/>
            <person name="Scheller H.V."/>
            <person name="Schulz B."/>
            <person name="Schulz C."/>
            <person name="Shakirov E.V."/>
            <person name="Shibagaki N."/>
            <person name="Shinohara N."/>
            <person name="Shippen D.E."/>
            <person name="Soerensen I."/>
            <person name="Sotooka R."/>
            <person name="Sugimoto N."/>
            <person name="Sugita M."/>
            <person name="Sumikawa N."/>
            <person name="Tanurdzic M."/>
            <person name="Theissen G."/>
            <person name="Ulvskov P."/>
            <person name="Wakazuki S."/>
            <person name="Weng J.K."/>
            <person name="Willats W.W."/>
            <person name="Wipf D."/>
            <person name="Wolf P.G."/>
            <person name="Yang L."/>
            <person name="Zimmer A.D."/>
            <person name="Zhu Q."/>
            <person name="Mitros T."/>
            <person name="Hellsten U."/>
            <person name="Loque D."/>
            <person name="Otillar R."/>
            <person name="Salamov A."/>
            <person name="Schmutz J."/>
            <person name="Shapiro H."/>
            <person name="Lindquist E."/>
            <person name="Lucas S."/>
            <person name="Rokhsar D."/>
            <person name="Grigoriev I.V."/>
        </authorList>
    </citation>
    <scope>NUCLEOTIDE SEQUENCE [LARGE SCALE GENOMIC DNA]</scope>
</reference>
<keyword evidence="1" id="KW-0793">Thylakoid</keyword>
<evidence type="ECO:0000256" key="1">
    <source>
        <dbReference type="ARBA" id="ARBA00023078"/>
    </source>
</evidence>
<dbReference type="Gene3D" id="1.20.120.290">
    <property type="entry name" value="Oxygen-evolving enhancer protein 3 (PsbQ), four-helix up-down bundle"/>
    <property type="match status" value="1"/>
</dbReference>
<dbReference type="OMA" id="CPPQTHC"/>
<evidence type="ECO:0000313" key="4">
    <source>
        <dbReference type="Proteomes" id="UP000001514"/>
    </source>
</evidence>
<keyword evidence="4" id="KW-1185">Reference proteome</keyword>
<dbReference type="Pfam" id="PF25306">
    <property type="entry name" value="DUF7880"/>
    <property type="match status" value="1"/>
</dbReference>
<dbReference type="OrthoDB" id="512787at2759"/>
<evidence type="ECO:0000259" key="2">
    <source>
        <dbReference type="Pfam" id="PF25306"/>
    </source>
</evidence>
<dbReference type="AlphaFoldDB" id="D8SHX7"/>
<evidence type="ECO:0000313" key="3">
    <source>
        <dbReference type="EMBL" id="EFJ16071.1"/>
    </source>
</evidence>
<gene>
    <name evidence="3" type="ORF">SELMODRAFT_271598</name>
</gene>
<dbReference type="InterPro" id="IPR023222">
    <property type="entry name" value="PsbQ-like_dom_sf"/>
</dbReference>
<sequence>MTHSIEFAAPLLCSRRSSGVARLNCCCSSQFSPVPAAQNGRRAFVLSSGLVAGLFTSVTEDARAGLEKYMKKKKLDPLETYIPGIILCQSQFQELEAKLGGEKVEYQDARSLLRSGPAGSLRSNIRAVAEYASESGDGAAAADAVKLCLRSLEDLDSLLLRRSRDDTSITVDSMKAKLGTSMQALDRLLQTVPQPILEQGKAAAMAFLDDTPEVVTDDVDIKSLEDLITTTK</sequence>
<dbReference type="PANTHER" id="PTHR36014:SF1">
    <property type="entry name" value="OS03G0176700 PROTEIN"/>
    <property type="match status" value="1"/>
</dbReference>
<dbReference type="InterPro" id="IPR057202">
    <property type="entry name" value="DUF7880"/>
</dbReference>
<organism evidence="4">
    <name type="scientific">Selaginella moellendorffii</name>
    <name type="common">Spikemoss</name>
    <dbReference type="NCBI Taxonomy" id="88036"/>
    <lineage>
        <taxon>Eukaryota</taxon>
        <taxon>Viridiplantae</taxon>
        <taxon>Streptophyta</taxon>
        <taxon>Embryophyta</taxon>
        <taxon>Tracheophyta</taxon>
        <taxon>Lycopodiopsida</taxon>
        <taxon>Selaginellales</taxon>
        <taxon>Selaginellaceae</taxon>
        <taxon>Selaginella</taxon>
    </lineage>
</organism>
<proteinExistence type="predicted"/>
<feature type="domain" description="DUF7880" evidence="2">
    <location>
        <begin position="77"/>
        <end position="202"/>
    </location>
</feature>
<name>D8SHX7_SELML</name>